<evidence type="ECO:0000259" key="3">
    <source>
        <dbReference type="PROSITE" id="PS50001"/>
    </source>
</evidence>
<feature type="region of interest" description="Disordered" evidence="2">
    <location>
        <begin position="1"/>
        <end position="85"/>
    </location>
</feature>
<feature type="region of interest" description="Disordered" evidence="2">
    <location>
        <begin position="2502"/>
        <end position="2533"/>
    </location>
</feature>
<dbReference type="Pfam" id="PF12234">
    <property type="entry name" value="Rav1p_C"/>
    <property type="match status" value="1"/>
</dbReference>
<dbReference type="PANTHER" id="PTHR13950">
    <property type="entry name" value="RABCONNECTIN-RELATED"/>
    <property type="match status" value="1"/>
</dbReference>
<feature type="region of interest" description="Disordered" evidence="2">
    <location>
        <begin position="2129"/>
        <end position="2149"/>
    </location>
</feature>
<organism evidence="5 6">
    <name type="scientific">Nitzschia inconspicua</name>
    <dbReference type="NCBI Taxonomy" id="303405"/>
    <lineage>
        <taxon>Eukaryota</taxon>
        <taxon>Sar</taxon>
        <taxon>Stramenopiles</taxon>
        <taxon>Ochrophyta</taxon>
        <taxon>Bacillariophyta</taxon>
        <taxon>Bacillariophyceae</taxon>
        <taxon>Bacillariophycidae</taxon>
        <taxon>Bacillariales</taxon>
        <taxon>Bacillariaceae</taxon>
        <taxon>Nitzschia</taxon>
    </lineage>
</organism>
<dbReference type="InterPro" id="IPR001478">
    <property type="entry name" value="PDZ"/>
</dbReference>
<dbReference type="InterPro" id="IPR022033">
    <property type="entry name" value="Rav1p_C"/>
</dbReference>
<dbReference type="Proteomes" id="UP000693970">
    <property type="component" value="Unassembled WGS sequence"/>
</dbReference>
<dbReference type="InterPro" id="IPR000980">
    <property type="entry name" value="SH2"/>
</dbReference>
<evidence type="ECO:0000313" key="6">
    <source>
        <dbReference type="Proteomes" id="UP000693970"/>
    </source>
</evidence>
<feature type="compositionally biased region" description="Basic and acidic residues" evidence="2">
    <location>
        <begin position="2001"/>
        <end position="2014"/>
    </location>
</feature>
<keyword evidence="6" id="KW-1185">Reference proteome</keyword>
<feature type="compositionally biased region" description="Polar residues" evidence="2">
    <location>
        <begin position="549"/>
        <end position="559"/>
    </location>
</feature>
<dbReference type="GO" id="GO:0043291">
    <property type="term" value="C:RAVE complex"/>
    <property type="evidence" value="ECO:0007669"/>
    <property type="project" value="TreeGrafter"/>
</dbReference>
<dbReference type="EMBL" id="JAGRRH010000007">
    <property type="protein sequence ID" value="KAG7366818.1"/>
    <property type="molecule type" value="Genomic_DNA"/>
</dbReference>
<feature type="compositionally biased region" description="Polar residues" evidence="2">
    <location>
        <begin position="116"/>
        <end position="129"/>
    </location>
</feature>
<feature type="region of interest" description="Disordered" evidence="2">
    <location>
        <begin position="2102"/>
        <end position="2121"/>
    </location>
</feature>
<feature type="compositionally biased region" description="Polar residues" evidence="2">
    <location>
        <begin position="2135"/>
        <end position="2149"/>
    </location>
</feature>
<feature type="compositionally biased region" description="Basic and acidic residues" evidence="2">
    <location>
        <begin position="1"/>
        <end position="11"/>
    </location>
</feature>
<dbReference type="InterPro" id="IPR052208">
    <property type="entry name" value="DmX-like/RAVE_component"/>
</dbReference>
<dbReference type="GO" id="GO:0007035">
    <property type="term" value="P:vacuolar acidification"/>
    <property type="evidence" value="ECO:0007669"/>
    <property type="project" value="TreeGrafter"/>
</dbReference>
<sequence length="3215" mass="351325">MSERSSHDRQSQQHGRTNSSGASRTSTSWRVSGAADQFHRAQRSHQGRMTTPSRRENTAEAGTTGREPTTTAAAVSPPTSGNAPDIQNIDRATGGLPRIASSGFHVPPEVLGQDESAATPSNDNSDTSKTVLNLRKPAALADLNKSARKRMNQAVKATKSKAAAAAAVKGVELSSSKTEIKNLTLDSSMVTFCIYRGMEVIFANASDQSVLGVCSRTNYVFQQLDLASTAPIVSITSDSTSGLVVVAHEDGIIQTYTPMETDPVHLKGEHSWQRQKQSQPQSVYGRFRWIDGMTINALHTFYQPGESGIFRDRRQAQPGELLDISSSYDYKLLVAHRQQLAVFDVAPPAVKDASTPKNNATKNSIVIEGSSRGNMATLSWTTLLPSRVKIAKISGDGQAVVAVVDHPNEDGQVGAMTFLHDKEDGSQVATGQPDTIQRNLSIGMVYRPGPFLPHSTPVSRISFRGLGHVTCSVNPEKGQGNDLLLTYCEEDSAVRIFNQNQWRQIMMWAAPPNSRADWIRGSSAFSLGDLEPHKKMGNSHLLRPGSRRPSANSSELSSATGGINSGLHNNIHGAGTPISTAGAWIAEITFRGAYPALRLSRLSYMKRGNDESQAAHFESIAAMLPPGSLVAGSVLNSDDMGLSLQGVWPAWNPWLSEPSGNPTNETLSGSAMQFLGLSSVSPPNNGLLGESFSGGTHGPPAELRIVSSHLKGGQVVLMEFPLWGDDDFGAMELGSPIRKVLALSEVSSPETTGIELKSASDSMDYESSRLCAKTLADGRTISLLWRKEGSMSLYSPQWQDEKLIRASPSFDVAVPTSPEFLLDLSLIPVPLALPPLRLPSGRAALNDDTIVALKWWPDDSLGGPPLLVAVTKSSTLLVYEIPPPIFALEPNMPNFDSLTAQSSVASGSHDVRDPNLFESGSDVEESSFVRQEYDVLVTPHPDFGLGLRLESPMDGLPAIAGSFKKNPLNDGMLPAEKTGMIRLGDELLSVNGASLENMTFDDIIATVRHVGAEAGPGEPLKMRFRSVPKDRSRKNSAVVHESFSAKQSEAANPIILENNSHHPSSEAASLDSVFFKGSAEAQQEFGRLLVVIRKSVAIEDGDSFSDRFVILPWNIDIPIEGNKSMRSAAFMIHGYGSKITVQRLELPSRTGLDKARNVSLGTIDIKNSGSFSSPESRIRSIKCIEQSARRLCVLVTDSEGYIHMVYLHFEKLQPSQSKEAPFHMSHRHYRVTKVDVDSQEFKFDALTPDVVAGIQISDSERLTIDTWHARLDSSARELAAGDAIKDEYFGKDYIGSTIAMEASERDSKLLDFCFLETGCLESFPTIVAFLTSEAVVCQRRGGSRKWVPVLRLAYPSMPSSSTKYKMNEAASSRVQDSPLERFPHILQSIRAALSSYDEKRIVLSDWHPESLLALLCVDERGTKAALTGDVRRIFLWLADKMDDAAGENFSPEVPLLVAPYSTWGKENTVSSGGSSDDETPNTATSLLVAVTPSPVGRSGAADDDAHKLIRLRDTMVLGRSKRHSSVQRRSVSEVNMGDGSEDLLTTVNTLPEILMALHPNELRVLKSILLVVLNPPHYGKLDAQSQLTLTLYRLHKELKSTTGESEPPSQKGATMANYSSLYLKRRISSGDIDKPKLFPQNASAGCLSALLSDYQEALIENVRAPGEKLDWSTVRDLRLPFWLRSDEKLRQVSEEVGQKMYRESKDILQSAVYFIVAGKQRTLMNLAAADSTDSGRKFYKFLTTFDFASERGRSAAEKNAFSLLRKNKYDSAAAFFLLAEPPILKSAVETIATKMEDLDLAFLVARLVGNRISAAANQFGLEGLGGFGGVLGGGGGYAGSGPSLGEANKDKEGFCDWKRKLNPVAKRLLLDRCLPSSTDDSCLTAVQLLWLGRFDEATHWVTGLVNCAGEITPRFKETVVVPQLRTDSLQARKSRDATISTTNCFLNLAAGPFLLRTMNASTRTSNAAVLTISRALACAGIEVAAVRLLKAIERESQVDSKKNFNQAIKERPKPSDGSCANKDATTSLFHQNQAALVNSPINMTQAVSSIFDSFEVAPPSKPMEAVPTADSSIFDAYEAAPTSSSRPTSDGQLASSIFDTFDTAIPRKQTPASPAPVSSSDMMSSSIFDSFDVPRSNQKKPVTSASGNVSSSIFDSFDVTPQLAANAAMPPSPRQASPLKKEEEPDVPEFVETSEIRPPPELWSEWWEDTLVDTVARRLIRELSTICAPYHCDHFGQSGFDRHPIVTGGAAQVLQFHCDGDDLMDDVRTTLQMMAAFSGLHERDIVGHAIRLLQSPNQVYRILYLILLLLAIKQIDIAEDTVRKTARSIIELSTSKAFSNDHFATGRESVAYLSQLSIRKVAAMLAWQMELCLWIHRGGALPLSGLALNEAICAVRIGYLIASWSCDFETQEIMMRQPPDCLMDESNGRQLWASLKIISGSSSPEKKVTGTGSGGWEFLVDCRRSEATELLRPRLTGCFIIRPHPEDHGVFTLSFKTNLIPTEGDESEPNGISNGEQQPKPTPVKPSSSSRPIKRDDVVQHAIIRLSDSGFRCGSFGPFGTLMKLLEAVSSSLPFDLRFDMPPTEGIIKDEGSKPSPNSLFLRKLALHRNKAPMQQVALDEIEKKSEITEVQSAVQNQDISWNENYFRRQRFGLFAELLLLSELRKQLSAVAAAEYDNLEWVDGGNDDVDSVGSLSDASVDVGVEQEYAFAARLLRPFLTWCRVMEIGLVDMLAPSEVEVVLLPHLPISLKESDTAIEMATEMSSLSNGGDDIIRRMIQPGSGVEFRTLRLGEGGESAMVVLFSKKEAVAWFLNNEVEKNEDDALKRLSKMERMRTIEPVDLKLLAPKAYKKGKKVDGGEVTEKSDDTAVESGIRYRLVDPWEVEPLESREAETRGASLGRQRLLAFGLGRVASSCEDLFRATGGRHLLELWAATKGGISLTKALATVHAPWERSAGGDLLLKNGAIAEPSEYDNAIREHLYRNALYRRLKLPQRFMVLIQVELLDLKNLTSPGGTLSLTVYSLLRLKRARSSAPLTSKARTLDSVATLPVKLAKTSGPNAPASWGSLVRFRYPLPENTASDGRSFDSDCESLFKGPPSVLQVSVYEKKFMSDTYLGGADVKLDGLDSGGQLEEWVPLKTESHGINWFARIRLTLRFELMCLANDHETDEILEELAPSVGLRRIKQLCSVGGAQLDLKKSVSTPDLLSYFESMVY</sequence>
<feature type="compositionally biased region" description="Low complexity" evidence="2">
    <location>
        <begin position="2111"/>
        <end position="2121"/>
    </location>
</feature>
<dbReference type="PROSITE" id="PS50106">
    <property type="entry name" value="PDZ"/>
    <property type="match status" value="1"/>
</dbReference>
<feature type="domain" description="PDZ" evidence="4">
    <location>
        <begin position="934"/>
        <end position="1013"/>
    </location>
</feature>
<proteinExistence type="predicted"/>
<dbReference type="CDD" id="cd00173">
    <property type="entry name" value="SH2"/>
    <property type="match status" value="1"/>
</dbReference>
<comment type="caution">
    <text evidence="5">The sequence shown here is derived from an EMBL/GenBank/DDBJ whole genome shotgun (WGS) entry which is preliminary data.</text>
</comment>
<accession>A0A9K3LQU0</accession>
<dbReference type="PROSITE" id="PS50001">
    <property type="entry name" value="SH2"/>
    <property type="match status" value="1"/>
</dbReference>
<gene>
    <name evidence="5" type="ORF">IV203_029488</name>
</gene>
<evidence type="ECO:0000256" key="2">
    <source>
        <dbReference type="SAM" id="MobiDB-lite"/>
    </source>
</evidence>
<reference evidence="5" key="2">
    <citation type="submission" date="2021-04" db="EMBL/GenBank/DDBJ databases">
        <authorList>
            <person name="Podell S."/>
        </authorList>
    </citation>
    <scope>NUCLEOTIDE SEQUENCE</scope>
    <source>
        <strain evidence="5">Hildebrandi</strain>
    </source>
</reference>
<feature type="region of interest" description="Disordered" evidence="2">
    <location>
        <begin position="536"/>
        <end position="559"/>
    </location>
</feature>
<protein>
    <submittedName>
        <fullName evidence="5">RAVE protein 1 domain containing protein</fullName>
    </submittedName>
</protein>
<feature type="compositionally biased region" description="Polar residues" evidence="2">
    <location>
        <begin position="12"/>
        <end position="30"/>
    </location>
</feature>
<evidence type="ECO:0000313" key="5">
    <source>
        <dbReference type="EMBL" id="KAG7366818.1"/>
    </source>
</evidence>
<dbReference type="OrthoDB" id="47780at2759"/>
<feature type="region of interest" description="Disordered" evidence="2">
    <location>
        <begin position="2001"/>
        <end position="2023"/>
    </location>
</feature>
<dbReference type="PANTHER" id="PTHR13950:SF9">
    <property type="entry name" value="RABCONNECTIN-3A"/>
    <property type="match status" value="1"/>
</dbReference>
<feature type="region of interest" description="Disordered" evidence="2">
    <location>
        <begin position="101"/>
        <end position="129"/>
    </location>
</feature>
<feature type="domain" description="SH2" evidence="3">
    <location>
        <begin position="2456"/>
        <end position="2567"/>
    </location>
</feature>
<keyword evidence="1" id="KW-0727">SH2 domain</keyword>
<evidence type="ECO:0000259" key="4">
    <source>
        <dbReference type="PROSITE" id="PS50106"/>
    </source>
</evidence>
<evidence type="ECO:0000256" key="1">
    <source>
        <dbReference type="PROSITE-ProRule" id="PRU00191"/>
    </source>
</evidence>
<feature type="region of interest" description="Disordered" evidence="2">
    <location>
        <begin position="2166"/>
        <end position="2192"/>
    </location>
</feature>
<reference evidence="5" key="1">
    <citation type="journal article" date="2021" name="Sci. Rep.">
        <title>Diploid genomic architecture of Nitzschia inconspicua, an elite biomass production diatom.</title>
        <authorList>
            <person name="Oliver A."/>
            <person name="Podell S."/>
            <person name="Pinowska A."/>
            <person name="Traller J.C."/>
            <person name="Smith S.R."/>
            <person name="McClure R."/>
            <person name="Beliaev A."/>
            <person name="Bohutskyi P."/>
            <person name="Hill E.A."/>
            <person name="Rabines A."/>
            <person name="Zheng H."/>
            <person name="Allen L.Z."/>
            <person name="Kuo A."/>
            <person name="Grigoriev I.V."/>
            <person name="Allen A.E."/>
            <person name="Hazlebeck D."/>
            <person name="Allen E.E."/>
        </authorList>
    </citation>
    <scope>NUCLEOTIDE SEQUENCE</scope>
    <source>
        <strain evidence="5">Hildebrandi</strain>
    </source>
</reference>
<feature type="compositionally biased region" description="Low complexity" evidence="2">
    <location>
        <begin position="68"/>
        <end position="80"/>
    </location>
</feature>
<name>A0A9K3LQU0_9STRA</name>